<dbReference type="InterPro" id="IPR018640">
    <property type="entry name" value="DUF2063"/>
</dbReference>
<organism evidence="2 3">
    <name type="scientific">Herminiimonas aquatilis</name>
    <dbReference type="NCBI Taxonomy" id="345342"/>
    <lineage>
        <taxon>Bacteria</taxon>
        <taxon>Pseudomonadati</taxon>
        <taxon>Pseudomonadota</taxon>
        <taxon>Betaproteobacteria</taxon>
        <taxon>Burkholderiales</taxon>
        <taxon>Oxalobacteraceae</taxon>
        <taxon>Herminiimonas</taxon>
    </lineage>
</organism>
<protein>
    <submittedName>
        <fullName evidence="2">DNA-binding domain-containing protein</fullName>
    </submittedName>
</protein>
<feature type="domain" description="Putative DNA-binding" evidence="1">
    <location>
        <begin position="8"/>
        <end position="95"/>
    </location>
</feature>
<dbReference type="Proteomes" id="UP001596379">
    <property type="component" value="Unassembled WGS sequence"/>
</dbReference>
<evidence type="ECO:0000313" key="3">
    <source>
        <dbReference type="Proteomes" id="UP001596379"/>
    </source>
</evidence>
<accession>A0ABW2J710</accession>
<dbReference type="GO" id="GO:0003677">
    <property type="term" value="F:DNA binding"/>
    <property type="evidence" value="ECO:0007669"/>
    <property type="project" value="UniProtKB-KW"/>
</dbReference>
<dbReference type="Gene3D" id="1.10.150.690">
    <property type="entry name" value="DUF2063"/>
    <property type="match status" value="1"/>
</dbReference>
<evidence type="ECO:0000313" key="2">
    <source>
        <dbReference type="EMBL" id="MFC7298695.1"/>
    </source>
</evidence>
<reference evidence="3" key="1">
    <citation type="journal article" date="2019" name="Int. J. Syst. Evol. Microbiol.">
        <title>The Global Catalogue of Microorganisms (GCM) 10K type strain sequencing project: providing services to taxonomists for standard genome sequencing and annotation.</title>
        <authorList>
            <consortium name="The Broad Institute Genomics Platform"/>
            <consortium name="The Broad Institute Genome Sequencing Center for Infectious Disease"/>
            <person name="Wu L."/>
            <person name="Ma J."/>
        </authorList>
    </citation>
    <scope>NUCLEOTIDE SEQUENCE [LARGE SCALE GENOMIC DNA]</scope>
    <source>
        <strain evidence="3">CCUG 36956</strain>
    </source>
</reference>
<keyword evidence="3" id="KW-1185">Reference proteome</keyword>
<dbReference type="EMBL" id="JBHTCC010000002">
    <property type="protein sequence ID" value="MFC7298695.1"/>
    <property type="molecule type" value="Genomic_DNA"/>
</dbReference>
<dbReference type="RefSeq" id="WP_012078790.1">
    <property type="nucleotide sequence ID" value="NZ_JBHTCC010000002.1"/>
</dbReference>
<dbReference type="Pfam" id="PF09836">
    <property type="entry name" value="DUF2063"/>
    <property type="match status" value="1"/>
</dbReference>
<keyword evidence="2" id="KW-0238">DNA-binding</keyword>
<dbReference type="InterPro" id="IPR044922">
    <property type="entry name" value="DUF2063_N_sf"/>
</dbReference>
<proteinExistence type="predicted"/>
<comment type="caution">
    <text evidence="2">The sequence shown here is derived from an EMBL/GenBank/DDBJ whole genome shotgun (WGS) entry which is preliminary data.</text>
</comment>
<gene>
    <name evidence="2" type="ORF">ACFQO0_09630</name>
</gene>
<sequence length="257" mass="28344">MNNTLERFQDDFVQAIYGDLGADSSIAALVVQPGFAIYRNTIIKGCIDALQANYPTVERLVGTEWFRAAAAIYVRETRPTNVSLMEYGETFADFLVQFEPAKELPYLANVARLDRFWVKSHTALDEESIDPSALGKLPPEELGQAVLRTLVSAHWIWFDTQPIYTIWSINRQGETLADNIEWIGQGALLVRDDGVVTWRSLEQGACAFLDACAIGMPLEQAANAAIEAQPSLDIARMLSDLLTAGVFASVGRSARIS</sequence>
<name>A0ABW2J710_9BURK</name>
<evidence type="ECO:0000259" key="1">
    <source>
        <dbReference type="Pfam" id="PF09836"/>
    </source>
</evidence>